<protein>
    <recommendedName>
        <fullName evidence="9">Sec-independent protein translocase protein TatA</fullName>
    </recommendedName>
</protein>
<comment type="similarity">
    <text evidence="9">Belongs to the TatA/E family.</text>
</comment>
<evidence type="ECO:0000313" key="11">
    <source>
        <dbReference type="EMBL" id="MEX1668862.1"/>
    </source>
</evidence>
<evidence type="ECO:0000256" key="6">
    <source>
        <dbReference type="ARBA" id="ARBA00022989"/>
    </source>
</evidence>
<keyword evidence="5 9" id="KW-0653">Protein transport</keyword>
<evidence type="ECO:0000256" key="2">
    <source>
        <dbReference type="ARBA" id="ARBA00022448"/>
    </source>
</evidence>
<dbReference type="Proteomes" id="UP001557485">
    <property type="component" value="Unassembled WGS sequence"/>
</dbReference>
<keyword evidence="4 9" id="KW-0812">Transmembrane</keyword>
<proteinExistence type="inferred from homology"/>
<comment type="subunit">
    <text evidence="9">The Tat system comprises two distinct complexes: a TatABC complex, containing multiple copies of TatA, TatB and TatC subunits, and a separate TatA complex, containing only TatA subunits. Substrates initially bind to the TatABC complex, which probably triggers association of the separate TatA complex to form the active translocon.</text>
</comment>
<feature type="compositionally biased region" description="Basic and acidic residues" evidence="10">
    <location>
        <begin position="40"/>
        <end position="57"/>
    </location>
</feature>
<evidence type="ECO:0000256" key="7">
    <source>
        <dbReference type="ARBA" id="ARBA00023010"/>
    </source>
</evidence>
<dbReference type="HAMAP" id="MF_00236">
    <property type="entry name" value="TatA_E"/>
    <property type="match status" value="1"/>
</dbReference>
<evidence type="ECO:0000256" key="9">
    <source>
        <dbReference type="HAMAP-Rule" id="MF_00236"/>
    </source>
</evidence>
<evidence type="ECO:0000256" key="1">
    <source>
        <dbReference type="ARBA" id="ARBA00004162"/>
    </source>
</evidence>
<dbReference type="Gene3D" id="1.20.5.3310">
    <property type="match status" value="1"/>
</dbReference>
<feature type="compositionally biased region" description="Basic and acidic residues" evidence="10">
    <location>
        <begin position="66"/>
        <end position="76"/>
    </location>
</feature>
<dbReference type="Pfam" id="PF02416">
    <property type="entry name" value="TatA_B_E"/>
    <property type="match status" value="1"/>
</dbReference>
<comment type="function">
    <text evidence="9">Part of the twin-arginine translocation (Tat) system that transports large folded proteins containing a characteristic twin-arginine motif in their signal peptide across membranes. TatA could form the protein-conducting channel of the Tat system.</text>
</comment>
<comment type="caution">
    <text evidence="11">The sequence shown here is derived from an EMBL/GenBank/DDBJ whole genome shotgun (WGS) entry which is preliminary data.</text>
</comment>
<evidence type="ECO:0000313" key="12">
    <source>
        <dbReference type="Proteomes" id="UP001557485"/>
    </source>
</evidence>
<accession>A0ABV3U6E9</accession>
<feature type="region of interest" description="Disordered" evidence="10">
    <location>
        <begin position="29"/>
        <end position="76"/>
    </location>
</feature>
<organism evidence="11 12">
    <name type="scientific">Zhongshania guokunii</name>
    <dbReference type="NCBI Taxonomy" id="641783"/>
    <lineage>
        <taxon>Bacteria</taxon>
        <taxon>Pseudomonadati</taxon>
        <taxon>Pseudomonadota</taxon>
        <taxon>Gammaproteobacteria</taxon>
        <taxon>Cellvibrionales</taxon>
        <taxon>Spongiibacteraceae</taxon>
        <taxon>Zhongshania</taxon>
    </lineage>
</organism>
<reference evidence="11 12" key="1">
    <citation type="journal article" date="2011" name="Int. J. Syst. Evol. Microbiol.">
        <title>Zhongshania antarctica gen. nov., sp. nov. and Zhongshania guokunii sp. nov., gammaproteobacteria respectively isolated from coastal attached (fast) ice and surface seawater of the Antarctic.</title>
        <authorList>
            <person name="Li H.J."/>
            <person name="Zhang X.Y."/>
            <person name="Chen C.X."/>
            <person name="Zhang Y.J."/>
            <person name="Gao Z.M."/>
            <person name="Yu Y."/>
            <person name="Chen X.L."/>
            <person name="Chen B."/>
            <person name="Zhang Y.Z."/>
        </authorList>
    </citation>
    <scope>NUCLEOTIDE SEQUENCE [LARGE SCALE GENOMIC DNA]</scope>
    <source>
        <strain evidence="11 12">ZS6-22T</strain>
    </source>
</reference>
<dbReference type="InterPro" id="IPR006312">
    <property type="entry name" value="TatA/E"/>
</dbReference>
<dbReference type="InterPro" id="IPR003369">
    <property type="entry name" value="TatA/B/E"/>
</dbReference>
<keyword evidence="6 9" id="KW-1133">Transmembrane helix</keyword>
<dbReference type="NCBIfam" id="TIGR01411">
    <property type="entry name" value="tatAE"/>
    <property type="match status" value="1"/>
</dbReference>
<name>A0ABV3U6E9_9GAMM</name>
<keyword evidence="12" id="KW-1185">Reference proteome</keyword>
<keyword evidence="2 9" id="KW-0813">Transport</keyword>
<dbReference type="PANTHER" id="PTHR42982:SF1">
    <property type="entry name" value="SEC-INDEPENDENT PROTEIN TRANSLOCASE PROTEIN TATA"/>
    <property type="match status" value="1"/>
</dbReference>
<evidence type="ECO:0000256" key="8">
    <source>
        <dbReference type="ARBA" id="ARBA00023136"/>
    </source>
</evidence>
<keyword evidence="8 9" id="KW-0472">Membrane</keyword>
<keyword evidence="7 9" id="KW-0811">Translocation</keyword>
<sequence>MGLGGISIWQLLIILAIVVLLFGTKKLKGMGTDLGGALKGFKDSMKGEEDEEAKNLEGKTPQDSNTKTESKEETKL</sequence>
<comment type="subcellular location">
    <subcellularLocation>
        <location evidence="1 9">Cell membrane</location>
        <topology evidence="1 9">Single-pass membrane protein</topology>
    </subcellularLocation>
</comment>
<gene>
    <name evidence="9 11" type="primary">tatA</name>
    <name evidence="11" type="ORF">AB4876_08055</name>
</gene>
<evidence type="ECO:0000256" key="10">
    <source>
        <dbReference type="SAM" id="MobiDB-lite"/>
    </source>
</evidence>
<dbReference type="NCBIfam" id="NF002813">
    <property type="entry name" value="PRK02958.1"/>
    <property type="match status" value="1"/>
</dbReference>
<feature type="transmembrane region" description="Helical" evidence="9">
    <location>
        <begin position="6"/>
        <end position="24"/>
    </location>
</feature>
<dbReference type="EMBL" id="JBFRYA010000006">
    <property type="protein sequence ID" value="MEX1668862.1"/>
    <property type="molecule type" value="Genomic_DNA"/>
</dbReference>
<evidence type="ECO:0000256" key="4">
    <source>
        <dbReference type="ARBA" id="ARBA00022692"/>
    </source>
</evidence>
<dbReference type="RefSeq" id="WP_368381133.1">
    <property type="nucleotide sequence ID" value="NZ_JBFRYA010000006.1"/>
</dbReference>
<keyword evidence="3 9" id="KW-1003">Cell membrane</keyword>
<evidence type="ECO:0000256" key="3">
    <source>
        <dbReference type="ARBA" id="ARBA00022475"/>
    </source>
</evidence>
<evidence type="ECO:0000256" key="5">
    <source>
        <dbReference type="ARBA" id="ARBA00022927"/>
    </source>
</evidence>
<dbReference type="PANTHER" id="PTHR42982">
    <property type="entry name" value="SEC-INDEPENDENT PROTEIN TRANSLOCASE PROTEIN TATA"/>
    <property type="match status" value="1"/>
</dbReference>